<name>A0A3M7PDL4_BRAPC</name>
<dbReference type="GO" id="GO:0003676">
    <property type="term" value="F:nucleic acid binding"/>
    <property type="evidence" value="ECO:0007669"/>
    <property type="project" value="InterPro"/>
</dbReference>
<protein>
    <submittedName>
        <fullName evidence="2">Uncharacterized protein</fullName>
    </submittedName>
</protein>
<dbReference type="InterPro" id="IPR012677">
    <property type="entry name" value="Nucleotide-bd_a/b_plait_sf"/>
</dbReference>
<sequence>MYQKPRGKVFDKKEPVRDPNPWRVEEVNGSLVTARSSDDFGPLKNENEIDEIEITSKSMLKDNQRSKNADPVQTSIDLYHEINKFLQNIGGSQRYGEISYVIIPRNKNPNRSDYIAFVSFERTVVHEEVAKVLKNFHFNNVKISIRVNDKPTSNAQRRENKIKFRTELDGRSKIKRDSANKRKRVDSSPREVEPRPKSSKTVEANVEESCDSFESVVLIKEESSQETETSTNEQTIVKLTQAVEHLKQELFETRKRECQLAIQSALKQVKIEKLEESRQTLFR</sequence>
<feature type="region of interest" description="Disordered" evidence="1">
    <location>
        <begin position="168"/>
        <end position="205"/>
    </location>
</feature>
<organism evidence="2 3">
    <name type="scientific">Brachionus plicatilis</name>
    <name type="common">Marine rotifer</name>
    <name type="synonym">Brachionus muelleri</name>
    <dbReference type="NCBI Taxonomy" id="10195"/>
    <lineage>
        <taxon>Eukaryota</taxon>
        <taxon>Metazoa</taxon>
        <taxon>Spiralia</taxon>
        <taxon>Gnathifera</taxon>
        <taxon>Rotifera</taxon>
        <taxon>Eurotatoria</taxon>
        <taxon>Monogononta</taxon>
        <taxon>Pseudotrocha</taxon>
        <taxon>Ploima</taxon>
        <taxon>Brachionidae</taxon>
        <taxon>Brachionus</taxon>
    </lineage>
</organism>
<dbReference type="Gene3D" id="3.30.70.330">
    <property type="match status" value="1"/>
</dbReference>
<comment type="caution">
    <text evidence="2">The sequence shown here is derived from an EMBL/GenBank/DDBJ whole genome shotgun (WGS) entry which is preliminary data.</text>
</comment>
<evidence type="ECO:0000256" key="1">
    <source>
        <dbReference type="SAM" id="MobiDB-lite"/>
    </source>
</evidence>
<feature type="compositionally biased region" description="Basic and acidic residues" evidence="1">
    <location>
        <begin position="168"/>
        <end position="196"/>
    </location>
</feature>
<dbReference type="SUPFAM" id="SSF54928">
    <property type="entry name" value="RNA-binding domain, RBD"/>
    <property type="match status" value="1"/>
</dbReference>
<reference evidence="2 3" key="1">
    <citation type="journal article" date="2018" name="Sci. Rep.">
        <title>Genomic signatures of local adaptation to the degree of environmental predictability in rotifers.</title>
        <authorList>
            <person name="Franch-Gras L."/>
            <person name="Hahn C."/>
            <person name="Garcia-Roger E.M."/>
            <person name="Carmona M.J."/>
            <person name="Serra M."/>
            <person name="Gomez A."/>
        </authorList>
    </citation>
    <scope>NUCLEOTIDE SEQUENCE [LARGE SCALE GENOMIC DNA]</scope>
    <source>
        <strain evidence="2">HYR1</strain>
    </source>
</reference>
<feature type="compositionally biased region" description="Basic and acidic residues" evidence="1">
    <location>
        <begin position="8"/>
        <end position="17"/>
    </location>
</feature>
<evidence type="ECO:0000313" key="2">
    <source>
        <dbReference type="EMBL" id="RMZ97191.1"/>
    </source>
</evidence>
<dbReference type="EMBL" id="REGN01011558">
    <property type="protein sequence ID" value="RMZ97191.1"/>
    <property type="molecule type" value="Genomic_DNA"/>
</dbReference>
<keyword evidence="3" id="KW-1185">Reference proteome</keyword>
<gene>
    <name evidence="2" type="ORF">BpHYR1_034987</name>
</gene>
<dbReference type="Proteomes" id="UP000276133">
    <property type="component" value="Unassembled WGS sequence"/>
</dbReference>
<proteinExistence type="predicted"/>
<dbReference type="InterPro" id="IPR035979">
    <property type="entry name" value="RBD_domain_sf"/>
</dbReference>
<accession>A0A3M7PDL4</accession>
<evidence type="ECO:0000313" key="3">
    <source>
        <dbReference type="Proteomes" id="UP000276133"/>
    </source>
</evidence>
<dbReference type="AlphaFoldDB" id="A0A3M7PDL4"/>
<feature type="region of interest" description="Disordered" evidence="1">
    <location>
        <begin position="1"/>
        <end position="22"/>
    </location>
</feature>